<sequence>MNERTQRPLLFLDVDGPLLPFGDGPQREPSSSADDSHLMRLDPRVGPRLAALPCELVWATTWEEEANTDIAPRLGLPPLPVVTWPETSDGHQREDEWFGLHWKTRTLVAWADGRPFAWIDDELTDADRDWVSTHHLAPALLHHIVPCRGLTNEDLAVLDQWLRAT</sequence>
<gene>
    <name evidence="1" type="ORF">CAG99_19400</name>
</gene>
<dbReference type="KEGG" id="smao:CAG99_19400"/>
<proteinExistence type="predicted"/>
<evidence type="ECO:0000313" key="1">
    <source>
        <dbReference type="EMBL" id="ARQ70714.1"/>
    </source>
</evidence>
<dbReference type="Proteomes" id="UP000194218">
    <property type="component" value="Chromosome"/>
</dbReference>
<dbReference type="EMBL" id="CP021121">
    <property type="protein sequence ID" value="ARQ70714.1"/>
    <property type="molecule type" value="Genomic_DNA"/>
</dbReference>
<evidence type="ECO:0008006" key="3">
    <source>
        <dbReference type="Google" id="ProtNLM"/>
    </source>
</evidence>
<reference evidence="1 2" key="1">
    <citation type="submission" date="2017-05" db="EMBL/GenBank/DDBJ databases">
        <title>Complete genome sequence of Streptomyces sp. SCSIO 03032 revealed the diverse biosynthetic pathways for its bioactive secondary metabolites.</title>
        <authorList>
            <person name="Ma L."/>
            <person name="Zhu Y."/>
            <person name="Zhang W."/>
            <person name="Zhang G."/>
            <person name="Tian X."/>
            <person name="Zhang S."/>
            <person name="Zhang C."/>
        </authorList>
    </citation>
    <scope>NUCLEOTIDE SEQUENCE [LARGE SCALE GENOMIC DNA]</scope>
    <source>
        <strain evidence="1 2">SCSIO 03032</strain>
    </source>
</reference>
<name>A0A1W7D105_9ACTN</name>
<dbReference type="AlphaFoldDB" id="A0A1W7D105"/>
<evidence type="ECO:0000313" key="2">
    <source>
        <dbReference type="Proteomes" id="UP000194218"/>
    </source>
</evidence>
<organism evidence="1 2">
    <name type="scientific">Streptomyces marincola</name>
    <dbReference type="NCBI Taxonomy" id="2878388"/>
    <lineage>
        <taxon>Bacteria</taxon>
        <taxon>Bacillati</taxon>
        <taxon>Actinomycetota</taxon>
        <taxon>Actinomycetes</taxon>
        <taxon>Kitasatosporales</taxon>
        <taxon>Streptomycetaceae</taxon>
        <taxon>Streptomyces</taxon>
    </lineage>
</organism>
<dbReference type="RefSeq" id="WP_086160557.1">
    <property type="nucleotide sequence ID" value="NZ_CP021121.1"/>
</dbReference>
<dbReference type="Pfam" id="PF18143">
    <property type="entry name" value="HAD_SAK_2"/>
    <property type="match status" value="1"/>
</dbReference>
<accession>A0A1W7D105</accession>
<protein>
    <recommendedName>
        <fullName evidence="3">Secreted protein</fullName>
    </recommendedName>
</protein>
<dbReference type="OrthoDB" id="5124141at2"/>
<keyword evidence="2" id="KW-1185">Reference proteome</keyword>